<evidence type="ECO:0000256" key="4">
    <source>
        <dbReference type="ARBA" id="ARBA00023163"/>
    </source>
</evidence>
<keyword evidence="3" id="KW-0238">DNA-binding</keyword>
<comment type="caution">
    <text evidence="7">The sequence shown here is derived from an EMBL/GenBank/DDBJ whole genome shotgun (WGS) entry which is preliminary data.</text>
</comment>
<dbReference type="InterPro" id="IPR036388">
    <property type="entry name" value="WH-like_DNA-bd_sf"/>
</dbReference>
<dbReference type="SUPFAM" id="SSF53850">
    <property type="entry name" value="Periplasmic binding protein-like II"/>
    <property type="match status" value="1"/>
</dbReference>
<evidence type="ECO:0000313" key="7">
    <source>
        <dbReference type="EMBL" id="NDV63071.1"/>
    </source>
</evidence>
<feature type="compositionally biased region" description="Basic and acidic residues" evidence="5">
    <location>
        <begin position="293"/>
        <end position="317"/>
    </location>
</feature>
<sequence>MHIENFKIFSDLVESQSFSRAAKLNGVTQSAVSQQLRAMEKHFAVLIVDRSQKQFRLTREGHKLYDSAKEILHRYDKLTSELQEMKKVISGTIHISTIYSIGLHELPPYITKFLKEYPSVNVRVEYRRSNLVYEDIIHNSVDLGLIAYPNKTRQLDVIPFLEDRLVLICNPDNPLSKKKTVTIEDLAGQNFIGFDQDIPTRKATDQMFRDHKVDAEPVMEFDNIETVKRAVEINAGISIVPSATVKQEVKQDLLKAIPIKGTNVVRPLAIIHRKGRVLTPAMKKFISTLTGKPYKDESETKEKASKPKADKKAKAAS</sequence>
<dbReference type="PANTHER" id="PTHR30419">
    <property type="entry name" value="HTH-TYPE TRANSCRIPTIONAL REGULATOR YBHD"/>
    <property type="match status" value="1"/>
</dbReference>
<dbReference type="SUPFAM" id="SSF46785">
    <property type="entry name" value="Winged helix' DNA-binding domain"/>
    <property type="match status" value="1"/>
</dbReference>
<dbReference type="PANTHER" id="PTHR30419:SF8">
    <property type="entry name" value="NITROGEN ASSIMILATION TRANSCRIPTIONAL ACTIVATOR-RELATED"/>
    <property type="match status" value="1"/>
</dbReference>
<evidence type="ECO:0000256" key="1">
    <source>
        <dbReference type="ARBA" id="ARBA00009437"/>
    </source>
</evidence>
<protein>
    <submittedName>
        <fullName evidence="7">LysR family transcriptional regulator</fullName>
    </submittedName>
</protein>
<dbReference type="GO" id="GO:0003677">
    <property type="term" value="F:DNA binding"/>
    <property type="evidence" value="ECO:0007669"/>
    <property type="project" value="UniProtKB-KW"/>
</dbReference>
<dbReference type="GO" id="GO:0003700">
    <property type="term" value="F:DNA-binding transcription factor activity"/>
    <property type="evidence" value="ECO:0007669"/>
    <property type="project" value="InterPro"/>
</dbReference>
<accession>A0A6B2M243</accession>
<dbReference type="Proteomes" id="UP000478417">
    <property type="component" value="Unassembled WGS sequence"/>
</dbReference>
<dbReference type="AlphaFoldDB" id="A0A6B2M243"/>
<dbReference type="CDD" id="cd05466">
    <property type="entry name" value="PBP2_LTTR_substrate"/>
    <property type="match status" value="1"/>
</dbReference>
<dbReference type="RefSeq" id="WP_163966054.1">
    <property type="nucleotide sequence ID" value="NZ_JAAGNX010000003.1"/>
</dbReference>
<gene>
    <name evidence="7" type="ORF">G0Q06_11455</name>
</gene>
<evidence type="ECO:0000256" key="2">
    <source>
        <dbReference type="ARBA" id="ARBA00023015"/>
    </source>
</evidence>
<dbReference type="EMBL" id="JAAGNX010000003">
    <property type="protein sequence ID" value="NDV63071.1"/>
    <property type="molecule type" value="Genomic_DNA"/>
</dbReference>
<reference evidence="7 8" key="1">
    <citation type="submission" date="2020-02" db="EMBL/GenBank/DDBJ databases">
        <title>Albibacoteraceae fam. nov., the first described family within the subdivision 4 Verrucomicrobia.</title>
        <authorList>
            <person name="Xi F."/>
        </authorList>
    </citation>
    <scope>NUCLEOTIDE SEQUENCE [LARGE SCALE GENOMIC DNA]</scope>
    <source>
        <strain evidence="7 8">CK1056</strain>
    </source>
</reference>
<dbReference type="Pfam" id="PF00126">
    <property type="entry name" value="HTH_1"/>
    <property type="match status" value="1"/>
</dbReference>
<dbReference type="FunFam" id="1.10.10.10:FF:000001">
    <property type="entry name" value="LysR family transcriptional regulator"/>
    <property type="match status" value="1"/>
</dbReference>
<dbReference type="InterPro" id="IPR000847">
    <property type="entry name" value="LysR_HTH_N"/>
</dbReference>
<evidence type="ECO:0000259" key="6">
    <source>
        <dbReference type="PROSITE" id="PS50931"/>
    </source>
</evidence>
<dbReference type="InterPro" id="IPR050950">
    <property type="entry name" value="HTH-type_LysR_regulators"/>
</dbReference>
<dbReference type="InterPro" id="IPR036390">
    <property type="entry name" value="WH_DNA-bd_sf"/>
</dbReference>
<dbReference type="Pfam" id="PF03466">
    <property type="entry name" value="LysR_substrate"/>
    <property type="match status" value="1"/>
</dbReference>
<feature type="region of interest" description="Disordered" evidence="5">
    <location>
        <begin position="290"/>
        <end position="317"/>
    </location>
</feature>
<evidence type="ECO:0000256" key="5">
    <source>
        <dbReference type="SAM" id="MobiDB-lite"/>
    </source>
</evidence>
<dbReference type="Gene3D" id="1.10.10.10">
    <property type="entry name" value="Winged helix-like DNA-binding domain superfamily/Winged helix DNA-binding domain"/>
    <property type="match status" value="1"/>
</dbReference>
<dbReference type="Gene3D" id="3.40.190.290">
    <property type="match status" value="1"/>
</dbReference>
<dbReference type="GO" id="GO:0005829">
    <property type="term" value="C:cytosol"/>
    <property type="evidence" value="ECO:0007669"/>
    <property type="project" value="TreeGrafter"/>
</dbReference>
<feature type="domain" description="HTH lysR-type" evidence="6">
    <location>
        <begin position="1"/>
        <end position="58"/>
    </location>
</feature>
<name>A0A6B2M243_9BACT</name>
<evidence type="ECO:0000256" key="3">
    <source>
        <dbReference type="ARBA" id="ARBA00023125"/>
    </source>
</evidence>
<proteinExistence type="inferred from homology"/>
<keyword evidence="2" id="KW-0805">Transcription regulation</keyword>
<comment type="similarity">
    <text evidence="1">Belongs to the LysR transcriptional regulatory family.</text>
</comment>
<keyword evidence="8" id="KW-1185">Reference proteome</keyword>
<dbReference type="PROSITE" id="PS50931">
    <property type="entry name" value="HTH_LYSR"/>
    <property type="match status" value="1"/>
</dbReference>
<dbReference type="InterPro" id="IPR005119">
    <property type="entry name" value="LysR_subst-bd"/>
</dbReference>
<organism evidence="7 8">
    <name type="scientific">Oceanipulchritudo coccoides</name>
    <dbReference type="NCBI Taxonomy" id="2706888"/>
    <lineage>
        <taxon>Bacteria</taxon>
        <taxon>Pseudomonadati</taxon>
        <taxon>Verrucomicrobiota</taxon>
        <taxon>Opitutia</taxon>
        <taxon>Puniceicoccales</taxon>
        <taxon>Oceanipulchritudinaceae</taxon>
        <taxon>Oceanipulchritudo</taxon>
    </lineage>
</organism>
<keyword evidence="4" id="KW-0804">Transcription</keyword>
<evidence type="ECO:0000313" key="8">
    <source>
        <dbReference type="Proteomes" id="UP000478417"/>
    </source>
</evidence>